<dbReference type="InterPro" id="IPR005149">
    <property type="entry name" value="Tscrpt_reg_PadR_N"/>
</dbReference>
<feature type="domain" description="Transcription regulator PadR N-terminal" evidence="1">
    <location>
        <begin position="26"/>
        <end position="98"/>
    </location>
</feature>
<dbReference type="Proteomes" id="UP000656319">
    <property type="component" value="Unassembled WGS sequence"/>
</dbReference>
<protein>
    <recommendedName>
        <fullName evidence="5">PadR family transcriptional regulator</fullName>
    </recommendedName>
</protein>
<dbReference type="Pfam" id="PF03551">
    <property type="entry name" value="PadR"/>
    <property type="match status" value="1"/>
</dbReference>
<dbReference type="InterPro" id="IPR018309">
    <property type="entry name" value="Tscrpt_reg_PadR_C"/>
</dbReference>
<comment type="caution">
    <text evidence="3">The sequence shown here is derived from an EMBL/GenBank/DDBJ whole genome shotgun (WGS) entry which is preliminary data.</text>
</comment>
<proteinExistence type="predicted"/>
<accession>A0ABN7HGL3</accession>
<dbReference type="PANTHER" id="PTHR43252:SF4">
    <property type="entry name" value="TRANSCRIPTIONAL REGULATORY PROTEIN"/>
    <property type="match status" value="1"/>
</dbReference>
<dbReference type="Gene3D" id="1.10.10.10">
    <property type="entry name" value="Winged helix-like DNA-binding domain superfamily/Winged helix DNA-binding domain"/>
    <property type="match status" value="1"/>
</dbReference>
<gene>
    <name evidence="3" type="ORF">LMG27952_00869</name>
</gene>
<dbReference type="EMBL" id="CAJHCQ010000002">
    <property type="protein sequence ID" value="CAD6517583.1"/>
    <property type="molecule type" value="Genomic_DNA"/>
</dbReference>
<evidence type="ECO:0008006" key="5">
    <source>
        <dbReference type="Google" id="ProtNLM"/>
    </source>
</evidence>
<evidence type="ECO:0000313" key="3">
    <source>
        <dbReference type="EMBL" id="CAD6517583.1"/>
    </source>
</evidence>
<dbReference type="Gene3D" id="6.10.140.190">
    <property type="match status" value="1"/>
</dbReference>
<reference evidence="3 4" key="1">
    <citation type="submission" date="2020-10" db="EMBL/GenBank/DDBJ databases">
        <authorList>
            <person name="Peeters C."/>
        </authorList>
    </citation>
    <scope>NUCLEOTIDE SEQUENCE [LARGE SCALE GENOMIC DNA]</scope>
    <source>
        <strain evidence="3 4">LMG 27952</strain>
    </source>
</reference>
<dbReference type="PANTHER" id="PTHR43252">
    <property type="entry name" value="TRANSCRIPTIONAL REGULATOR YQJI"/>
    <property type="match status" value="1"/>
</dbReference>
<dbReference type="InterPro" id="IPR036390">
    <property type="entry name" value="WH_DNA-bd_sf"/>
</dbReference>
<dbReference type="InterPro" id="IPR036388">
    <property type="entry name" value="WH-like_DNA-bd_sf"/>
</dbReference>
<evidence type="ECO:0000259" key="1">
    <source>
        <dbReference type="Pfam" id="PF03551"/>
    </source>
</evidence>
<dbReference type="SUPFAM" id="SSF46785">
    <property type="entry name" value="Winged helix' DNA-binding domain"/>
    <property type="match status" value="1"/>
</dbReference>
<evidence type="ECO:0000259" key="2">
    <source>
        <dbReference type="Pfam" id="PF10400"/>
    </source>
</evidence>
<feature type="domain" description="Transcription regulator PadR C-terminal" evidence="2">
    <location>
        <begin position="110"/>
        <end position="192"/>
    </location>
</feature>
<keyword evidence="4" id="KW-1185">Reference proteome</keyword>
<evidence type="ECO:0000313" key="4">
    <source>
        <dbReference type="Proteomes" id="UP000656319"/>
    </source>
</evidence>
<sequence>MYSFRGNPLSSVHITCSPQMSLPHALLTALVERSCSGSELATRFDKSIGYFWSASHQQIYRELGHLEGAGFIESLPEESTRGRKRAYRILPAGQTELRRWITQEEEPAALRHEFMVRLRAEAAVGPTGLENEIRRRISLHAGKLAHYREIEKRDFAVEPRDRETALQLVVLQAGIGYESGWLETLNAALAAFEKPPRDSRSVSTRRTPDE</sequence>
<name>A0ABN7HGL3_9BURK</name>
<organism evidence="3 4">
    <name type="scientific">Paraburkholderia hiiakae</name>
    <dbReference type="NCBI Taxonomy" id="1081782"/>
    <lineage>
        <taxon>Bacteria</taxon>
        <taxon>Pseudomonadati</taxon>
        <taxon>Pseudomonadota</taxon>
        <taxon>Betaproteobacteria</taxon>
        <taxon>Burkholderiales</taxon>
        <taxon>Burkholderiaceae</taxon>
        <taxon>Paraburkholderia</taxon>
    </lineage>
</organism>
<dbReference type="Pfam" id="PF10400">
    <property type="entry name" value="Vir_act_alpha_C"/>
    <property type="match status" value="1"/>
</dbReference>